<evidence type="ECO:0000256" key="2">
    <source>
        <dbReference type="ARBA" id="ARBA00023043"/>
    </source>
</evidence>
<reference evidence="4" key="1">
    <citation type="journal article" date="2023" name="Mol. Phylogenet. Evol.">
        <title>Genome-scale phylogeny and comparative genomics of the fungal order Sordariales.</title>
        <authorList>
            <person name="Hensen N."/>
            <person name="Bonometti L."/>
            <person name="Westerberg I."/>
            <person name="Brannstrom I.O."/>
            <person name="Guillou S."/>
            <person name="Cros-Aarteil S."/>
            <person name="Calhoun S."/>
            <person name="Haridas S."/>
            <person name="Kuo A."/>
            <person name="Mondo S."/>
            <person name="Pangilinan J."/>
            <person name="Riley R."/>
            <person name="LaButti K."/>
            <person name="Andreopoulos B."/>
            <person name="Lipzen A."/>
            <person name="Chen C."/>
            <person name="Yan M."/>
            <person name="Daum C."/>
            <person name="Ng V."/>
            <person name="Clum A."/>
            <person name="Steindorff A."/>
            <person name="Ohm R.A."/>
            <person name="Martin F."/>
            <person name="Silar P."/>
            <person name="Natvig D.O."/>
            <person name="Lalanne C."/>
            <person name="Gautier V."/>
            <person name="Ament-Velasquez S.L."/>
            <person name="Kruys A."/>
            <person name="Hutchinson M.I."/>
            <person name="Powell A.J."/>
            <person name="Barry K."/>
            <person name="Miller A.N."/>
            <person name="Grigoriev I.V."/>
            <person name="Debuchy R."/>
            <person name="Gladieux P."/>
            <person name="Hiltunen Thoren M."/>
            <person name="Johannesson H."/>
        </authorList>
    </citation>
    <scope>NUCLEOTIDE SEQUENCE</scope>
    <source>
        <strain evidence="4">PSN324</strain>
    </source>
</reference>
<evidence type="ECO:0000256" key="3">
    <source>
        <dbReference type="SAM" id="MobiDB-lite"/>
    </source>
</evidence>
<organism evidence="4 5">
    <name type="scientific">Cladorrhinum samala</name>
    <dbReference type="NCBI Taxonomy" id="585594"/>
    <lineage>
        <taxon>Eukaryota</taxon>
        <taxon>Fungi</taxon>
        <taxon>Dikarya</taxon>
        <taxon>Ascomycota</taxon>
        <taxon>Pezizomycotina</taxon>
        <taxon>Sordariomycetes</taxon>
        <taxon>Sordariomycetidae</taxon>
        <taxon>Sordariales</taxon>
        <taxon>Podosporaceae</taxon>
        <taxon>Cladorrhinum</taxon>
    </lineage>
</organism>
<evidence type="ECO:0000256" key="1">
    <source>
        <dbReference type="ARBA" id="ARBA00022737"/>
    </source>
</evidence>
<name>A0AAV9I0Y1_9PEZI</name>
<dbReference type="InterPro" id="IPR036770">
    <property type="entry name" value="Ankyrin_rpt-contain_sf"/>
</dbReference>
<accession>A0AAV9I0Y1</accession>
<dbReference type="Pfam" id="PF00023">
    <property type="entry name" value="Ank"/>
    <property type="match status" value="1"/>
</dbReference>
<keyword evidence="2" id="KW-0040">ANK repeat</keyword>
<keyword evidence="5" id="KW-1185">Reference proteome</keyword>
<protein>
    <submittedName>
        <fullName evidence="4">Ankyrin repeat-containing domain protein</fullName>
    </submittedName>
</protein>
<proteinExistence type="predicted"/>
<dbReference type="EMBL" id="MU864929">
    <property type="protein sequence ID" value="KAK4466774.1"/>
    <property type="molecule type" value="Genomic_DNA"/>
</dbReference>
<dbReference type="PANTHER" id="PTHR24198:SF165">
    <property type="entry name" value="ANKYRIN REPEAT-CONTAINING PROTEIN-RELATED"/>
    <property type="match status" value="1"/>
</dbReference>
<dbReference type="SMART" id="SM00248">
    <property type="entry name" value="ANK"/>
    <property type="match status" value="6"/>
</dbReference>
<dbReference type="Proteomes" id="UP001321749">
    <property type="component" value="Unassembled WGS sequence"/>
</dbReference>
<comment type="caution">
    <text evidence="4">The sequence shown here is derived from an EMBL/GenBank/DDBJ whole genome shotgun (WGS) entry which is preliminary data.</text>
</comment>
<dbReference type="AlphaFoldDB" id="A0AAV9I0Y1"/>
<dbReference type="SUPFAM" id="SSF48403">
    <property type="entry name" value="Ankyrin repeat"/>
    <property type="match status" value="1"/>
</dbReference>
<dbReference type="PANTHER" id="PTHR24198">
    <property type="entry name" value="ANKYRIN REPEAT AND PROTEIN KINASE DOMAIN-CONTAINING PROTEIN"/>
    <property type="match status" value="1"/>
</dbReference>
<reference evidence="4" key="2">
    <citation type="submission" date="2023-06" db="EMBL/GenBank/DDBJ databases">
        <authorList>
            <consortium name="Lawrence Berkeley National Laboratory"/>
            <person name="Mondo S.J."/>
            <person name="Hensen N."/>
            <person name="Bonometti L."/>
            <person name="Westerberg I."/>
            <person name="Brannstrom I.O."/>
            <person name="Guillou S."/>
            <person name="Cros-Aarteil S."/>
            <person name="Calhoun S."/>
            <person name="Haridas S."/>
            <person name="Kuo A."/>
            <person name="Pangilinan J."/>
            <person name="Riley R."/>
            <person name="Labutti K."/>
            <person name="Andreopoulos B."/>
            <person name="Lipzen A."/>
            <person name="Chen C."/>
            <person name="Yanf M."/>
            <person name="Daum C."/>
            <person name="Ng V."/>
            <person name="Clum A."/>
            <person name="Steindorff A."/>
            <person name="Ohm R."/>
            <person name="Martin F."/>
            <person name="Silar P."/>
            <person name="Natvig D."/>
            <person name="Lalanne C."/>
            <person name="Gautier V."/>
            <person name="Ament-Velasquez S.L."/>
            <person name="Kruys A."/>
            <person name="Hutchinson M.I."/>
            <person name="Powell A.J."/>
            <person name="Barry K."/>
            <person name="Miller A.N."/>
            <person name="Grigoriev I.V."/>
            <person name="Debuchy R."/>
            <person name="Gladieux P."/>
            <person name="Thoren M.H."/>
            <person name="Johannesson H."/>
        </authorList>
    </citation>
    <scope>NUCLEOTIDE SEQUENCE</scope>
    <source>
        <strain evidence="4">PSN324</strain>
    </source>
</reference>
<evidence type="ECO:0000313" key="5">
    <source>
        <dbReference type="Proteomes" id="UP001321749"/>
    </source>
</evidence>
<gene>
    <name evidence="4" type="ORF">QBC42DRAFT_258051</name>
</gene>
<sequence>MIGAAASGILYQAANPGFYLLSTSCRAHLFVASTIYKMSDPSEPYDFLTAYLLQRKTEYRILYKRWCTELNAYDWPPWHWGDKCVLVALPHELILMICEYLYQADVFHLALSCRLLADFAIPLLYARDVTQFDSLSLRWGCTFGIISTLELALNYGASVDHAFDHGSALGCDWIVGRAEFAFLFDSPLKIAIAANEVGAVRFLCGKGANVNSPDVHRFRAAAFYPIHWAIGIPHAPFESSLERGNPKIVRILLEAGADPNQFPLAHEAYRFDLDRKATPMSLAMHRRVPTETVSLLLHYGADTAGDNELLRTAPHRLISFLESADPFNDPSAKIRLLLAHADPADLLSAFHRWLKVVPAAYTFTRCEQVVKITSLFVSHGVDLVGCAKLGVSPIVCLIHAVGKWAHCLWRRRRAPFDKITLVLKLVQDLIADMCEATLVAGESPGVKKSTIIDATNFNPDTPNGGHATRDISALQIVCTPFGFTGRATLIQPLLRFGADLENTDSKGAGVLHYAAMFGPDDRLRPLLEFKGGPASSGLDVDARDSYGWTPLHFACLFSLRTRFDDQTRTAKLLLDYGADVRARTDSGWTCVEFAFWCGNDRLVSLLLDRGARPEDISIPPGWESKMDSQDTIWFCDCDNSAVIPFFHVAAVVEYSQRFSSTTAHPEEQMRSPPVPIHCLSCRRRPCWFPYGWFRRGEVRTVVSDLPSPEERPPSGPLEHVPVD</sequence>
<keyword evidence="1" id="KW-0677">Repeat</keyword>
<dbReference type="Pfam" id="PF12796">
    <property type="entry name" value="Ank_2"/>
    <property type="match status" value="1"/>
</dbReference>
<dbReference type="InterPro" id="IPR002110">
    <property type="entry name" value="Ankyrin_rpt"/>
</dbReference>
<feature type="region of interest" description="Disordered" evidence="3">
    <location>
        <begin position="704"/>
        <end position="723"/>
    </location>
</feature>
<dbReference type="Gene3D" id="1.25.40.20">
    <property type="entry name" value="Ankyrin repeat-containing domain"/>
    <property type="match status" value="2"/>
</dbReference>
<evidence type="ECO:0000313" key="4">
    <source>
        <dbReference type="EMBL" id="KAK4466774.1"/>
    </source>
</evidence>